<dbReference type="EMBL" id="AOKG01001388">
    <property type="protein sequence ID" value="EPN48006.1"/>
    <property type="molecule type" value="Genomic_DNA"/>
</dbReference>
<accession>S6TXY2</accession>
<dbReference type="AlphaFoldDB" id="S6TXY2"/>
<evidence type="ECO:0000313" key="1">
    <source>
        <dbReference type="EMBL" id="EPN48006.1"/>
    </source>
</evidence>
<protein>
    <submittedName>
        <fullName evidence="1">Achromobactin biosynthetic protein AcsC</fullName>
    </submittedName>
</protein>
<proteinExistence type="predicted"/>
<feature type="non-terminal residue" evidence="1">
    <location>
        <position position="1"/>
    </location>
</feature>
<reference evidence="1 2" key="1">
    <citation type="journal article" date="2013" name="PLoS Pathog.">
        <title>Genomic analysis of the Kiwifruit pathogen Pseudomonas syringae pv. actinidiae provides insight into the origins of an emergent plant disease.</title>
        <authorList>
            <person name="McCann H.C."/>
            <person name="Rikkerink E.H."/>
            <person name="Bertels F."/>
            <person name="Fiers M."/>
            <person name="Lu A."/>
            <person name="Rees-George J."/>
            <person name="Andersen M.T."/>
            <person name="Gleave A.P."/>
            <person name="Haubold B."/>
            <person name="Wohlers M.W."/>
            <person name="Guttman D.S."/>
            <person name="Wang P.W."/>
            <person name="Straub C."/>
            <person name="Vanneste J.L."/>
            <person name="Rainey P.B."/>
            <person name="Templeton M.D."/>
        </authorList>
    </citation>
    <scope>NUCLEOTIDE SEQUENCE [LARGE SCALE GENOMIC DNA]</scope>
    <source>
        <strain evidence="1 2">ICMP 18807</strain>
    </source>
</reference>
<name>S6TXY2_PSESF</name>
<gene>
    <name evidence="1" type="ORF">A244_19996</name>
</gene>
<sequence length="78" mass="8854">KVQRRVIGQLLQTLLYEAALPYRCEPLGEHLHRFSVPLGDGVEYRCNGLLSTSFELIRLDHASLERFDSAGQRSTPDL</sequence>
<comment type="caution">
    <text evidence="1">The sequence shown here is derived from an EMBL/GenBank/DDBJ whole genome shotgun (WGS) entry which is preliminary data.</text>
</comment>
<evidence type="ECO:0000313" key="2">
    <source>
        <dbReference type="Proteomes" id="UP000015729"/>
    </source>
</evidence>
<feature type="non-terminal residue" evidence="1">
    <location>
        <position position="78"/>
    </location>
</feature>
<organism evidence="1 2">
    <name type="scientific">Pseudomonas syringae pv. actinidiae ICMP 18807</name>
    <dbReference type="NCBI Taxonomy" id="1194404"/>
    <lineage>
        <taxon>Bacteria</taxon>
        <taxon>Pseudomonadati</taxon>
        <taxon>Pseudomonadota</taxon>
        <taxon>Gammaproteobacteria</taxon>
        <taxon>Pseudomonadales</taxon>
        <taxon>Pseudomonadaceae</taxon>
        <taxon>Pseudomonas</taxon>
        <taxon>Pseudomonas syringae</taxon>
    </lineage>
</organism>
<dbReference type="Gene3D" id="3.30.310.280">
    <property type="match status" value="1"/>
</dbReference>
<dbReference type="Proteomes" id="UP000015729">
    <property type="component" value="Unassembled WGS sequence"/>
</dbReference>